<keyword evidence="6 14" id="KW-0479">Metal-binding</keyword>
<feature type="binding site" evidence="14">
    <location>
        <position position="202"/>
    </location>
    <ligand>
        <name>Mg(2+)</name>
        <dbReference type="ChEBI" id="CHEBI:18420"/>
    </ligand>
</feature>
<accession>A0A0R1LLJ7</accession>
<dbReference type="InterPro" id="IPR009014">
    <property type="entry name" value="Transketo_C/PFOR_II"/>
</dbReference>
<feature type="binding site" evidence="12">
    <location>
        <position position="364"/>
    </location>
    <ligand>
        <name>substrate</name>
    </ligand>
</feature>
<dbReference type="SMART" id="SM00861">
    <property type="entry name" value="Transket_pyr"/>
    <property type="match status" value="1"/>
</dbReference>
<evidence type="ECO:0000256" key="9">
    <source>
        <dbReference type="ARBA" id="ARBA00049473"/>
    </source>
</evidence>
<name>A0A0R1LLJ7_9LACO</name>
<dbReference type="EC" id="2.2.1.1" evidence="3 10"/>
<organism evidence="17 18">
    <name type="scientific">Levilactobacillus acidifarinae DSM 19394 = JCM 15949</name>
    <dbReference type="NCBI Taxonomy" id="1423715"/>
    <lineage>
        <taxon>Bacteria</taxon>
        <taxon>Bacillati</taxon>
        <taxon>Bacillota</taxon>
        <taxon>Bacilli</taxon>
        <taxon>Lactobacillales</taxon>
        <taxon>Lactobacillaceae</taxon>
        <taxon>Levilactobacillus</taxon>
    </lineage>
</organism>
<dbReference type="PANTHER" id="PTHR43522">
    <property type="entry name" value="TRANSKETOLASE"/>
    <property type="match status" value="1"/>
</dbReference>
<evidence type="ECO:0000256" key="3">
    <source>
        <dbReference type="ARBA" id="ARBA00013152"/>
    </source>
</evidence>
<feature type="active site" description="Proton donor" evidence="11">
    <location>
        <position position="418"/>
    </location>
</feature>
<feature type="binding site" evidence="13">
    <location>
        <position position="171"/>
    </location>
    <ligand>
        <name>thiamine diphosphate</name>
        <dbReference type="ChEBI" id="CHEBI:58937"/>
    </ligand>
</feature>
<dbReference type="InterPro" id="IPR029061">
    <property type="entry name" value="THDP-binding"/>
</dbReference>
<dbReference type="PROSITE" id="PS00801">
    <property type="entry name" value="TRANSKETOLASE_1"/>
    <property type="match status" value="1"/>
</dbReference>
<evidence type="ECO:0000313" key="17">
    <source>
        <dbReference type="EMBL" id="KRK96780.1"/>
    </source>
</evidence>
<dbReference type="GO" id="GO:0004802">
    <property type="term" value="F:transketolase activity"/>
    <property type="evidence" value="ECO:0007669"/>
    <property type="project" value="UniProtKB-UniRule"/>
</dbReference>
<dbReference type="Gene3D" id="3.40.50.970">
    <property type="match status" value="2"/>
</dbReference>
<feature type="binding site" evidence="13">
    <location>
        <position position="444"/>
    </location>
    <ligand>
        <name>thiamine diphosphate</name>
        <dbReference type="ChEBI" id="CHEBI:58937"/>
    </ligand>
</feature>
<feature type="binding site" evidence="13">
    <location>
        <position position="84"/>
    </location>
    <ligand>
        <name>thiamine diphosphate</name>
        <dbReference type="ChEBI" id="CHEBI:58937"/>
    </ligand>
</feature>
<dbReference type="Pfam" id="PF00456">
    <property type="entry name" value="Transketolase_N"/>
    <property type="match status" value="1"/>
</dbReference>
<evidence type="ECO:0000256" key="13">
    <source>
        <dbReference type="PIRSR" id="PIRSR605478-3"/>
    </source>
</evidence>
<comment type="catalytic activity">
    <reaction evidence="9">
        <text>D-sedoheptulose 7-phosphate + D-glyceraldehyde 3-phosphate = aldehydo-D-ribose 5-phosphate + D-xylulose 5-phosphate</text>
        <dbReference type="Rhea" id="RHEA:10508"/>
        <dbReference type="ChEBI" id="CHEBI:57483"/>
        <dbReference type="ChEBI" id="CHEBI:57737"/>
        <dbReference type="ChEBI" id="CHEBI:58273"/>
        <dbReference type="ChEBI" id="CHEBI:59776"/>
        <dbReference type="EC" id="2.2.1.1"/>
    </reaction>
</comment>
<dbReference type="EMBL" id="AZDV01000001">
    <property type="protein sequence ID" value="KRK96780.1"/>
    <property type="molecule type" value="Genomic_DNA"/>
</dbReference>
<dbReference type="FunFam" id="3.40.50.970:FF:000003">
    <property type="entry name" value="Transketolase"/>
    <property type="match status" value="1"/>
</dbReference>
<feature type="binding site" evidence="13">
    <location>
        <position position="200"/>
    </location>
    <ligand>
        <name>thiamine diphosphate</name>
        <dbReference type="ChEBI" id="CHEBI:58937"/>
    </ligand>
</feature>
<evidence type="ECO:0000256" key="10">
    <source>
        <dbReference type="NCBIfam" id="TIGR00232"/>
    </source>
</evidence>
<feature type="binding site" evidence="13">
    <location>
        <position position="274"/>
    </location>
    <ligand>
        <name>thiamine diphosphate</name>
        <dbReference type="ChEBI" id="CHEBI:58937"/>
    </ligand>
</feature>
<keyword evidence="7 14" id="KW-0460">Magnesium</keyword>
<dbReference type="Gene3D" id="3.40.50.920">
    <property type="match status" value="1"/>
</dbReference>
<dbReference type="STRING" id="1423715.FD25_GL001708"/>
<dbReference type="Pfam" id="PF02779">
    <property type="entry name" value="Transket_pyr"/>
    <property type="match status" value="1"/>
</dbReference>
<proteinExistence type="inferred from homology"/>
<comment type="cofactor">
    <cofactor evidence="13">
        <name>thiamine diphosphate</name>
        <dbReference type="ChEBI" id="CHEBI:58937"/>
    </cofactor>
    <text evidence="13">Binds 1 thiamine pyrophosphate per subunit. During the reaction, the substrate forms a covalent intermediate with the cofactor.</text>
</comment>
<evidence type="ECO:0000313" key="18">
    <source>
        <dbReference type="Proteomes" id="UP000051955"/>
    </source>
</evidence>
<feature type="binding site" evidence="14">
    <location>
        <position position="200"/>
    </location>
    <ligand>
        <name>Mg(2+)</name>
        <dbReference type="ChEBI" id="CHEBI:18420"/>
    </ligand>
</feature>
<feature type="binding site" evidence="12">
    <location>
        <position position="44"/>
    </location>
    <ligand>
        <name>substrate</name>
    </ligand>
</feature>
<dbReference type="InterPro" id="IPR005474">
    <property type="entry name" value="Transketolase_N"/>
</dbReference>
<dbReference type="FunFam" id="3.40.50.920:FF:000003">
    <property type="entry name" value="Transketolase"/>
    <property type="match status" value="1"/>
</dbReference>
<dbReference type="FunFam" id="3.40.50.970:FF:000004">
    <property type="entry name" value="Transketolase"/>
    <property type="match status" value="1"/>
</dbReference>
<dbReference type="InterPro" id="IPR049557">
    <property type="entry name" value="Transketolase_CS"/>
</dbReference>
<dbReference type="PATRIC" id="fig|1423715.3.peg.1753"/>
<dbReference type="InterPro" id="IPR005478">
    <property type="entry name" value="Transketolase_bac-like"/>
</dbReference>
<evidence type="ECO:0000256" key="4">
    <source>
        <dbReference type="ARBA" id="ARBA00016662"/>
    </source>
</evidence>
<dbReference type="Pfam" id="PF22613">
    <property type="entry name" value="Transketolase_C_1"/>
    <property type="match status" value="1"/>
</dbReference>
<evidence type="ECO:0000256" key="2">
    <source>
        <dbReference type="ARBA" id="ARBA00011738"/>
    </source>
</evidence>
<keyword evidence="18" id="KW-1185">Reference proteome</keyword>
<feature type="binding site" evidence="12">
    <location>
        <position position="480"/>
    </location>
    <ligand>
        <name>substrate</name>
    </ligand>
</feature>
<evidence type="ECO:0000256" key="7">
    <source>
        <dbReference type="ARBA" id="ARBA00022842"/>
    </source>
</evidence>
<feature type="binding site" evidence="13">
    <location>
        <begin position="132"/>
        <end position="134"/>
    </location>
    <ligand>
        <name>thiamine diphosphate</name>
        <dbReference type="ChEBI" id="CHEBI:58937"/>
    </ligand>
</feature>
<dbReference type="PANTHER" id="PTHR43522:SF2">
    <property type="entry name" value="TRANSKETOLASE 1-RELATED"/>
    <property type="match status" value="1"/>
</dbReference>
<feature type="binding site" evidence="14">
    <location>
        <position position="170"/>
    </location>
    <ligand>
        <name>Mg(2+)</name>
        <dbReference type="ChEBI" id="CHEBI:18420"/>
    </ligand>
</feature>
<dbReference type="GO" id="GO:0005829">
    <property type="term" value="C:cytosol"/>
    <property type="evidence" value="ECO:0007669"/>
    <property type="project" value="TreeGrafter"/>
</dbReference>
<comment type="caution">
    <text evidence="17">The sequence shown here is derived from an EMBL/GenBank/DDBJ whole genome shotgun (WGS) entry which is preliminary data.</text>
</comment>
<feature type="binding site" evidence="12">
    <location>
        <position position="527"/>
    </location>
    <ligand>
        <name>substrate</name>
    </ligand>
</feature>
<comment type="subunit">
    <text evidence="2">Homodimer.</text>
</comment>
<dbReference type="Proteomes" id="UP000051955">
    <property type="component" value="Unassembled WGS sequence"/>
</dbReference>
<dbReference type="CDD" id="cd07033">
    <property type="entry name" value="TPP_PYR_DXS_TK_like"/>
    <property type="match status" value="1"/>
</dbReference>
<keyword evidence="5" id="KW-0808">Transferase</keyword>
<feature type="domain" description="Transketolase-like pyrimidine-binding" evidence="16">
    <location>
        <begin position="361"/>
        <end position="532"/>
    </location>
</feature>
<evidence type="ECO:0000259" key="16">
    <source>
        <dbReference type="SMART" id="SM00861"/>
    </source>
</evidence>
<feature type="binding site" evidence="12">
    <location>
        <position position="476"/>
    </location>
    <ligand>
        <name>substrate</name>
    </ligand>
</feature>
<dbReference type="InterPro" id="IPR033247">
    <property type="entry name" value="Transketolase_fam"/>
</dbReference>
<comment type="cofactor">
    <cofactor evidence="14">
        <name>Mg(2+)</name>
        <dbReference type="ChEBI" id="CHEBI:18420"/>
    </cofactor>
    <text evidence="14">Binds 1 Mg(2+) ion per subunit. Can also utilize other divalent metal cations, such as Ca(2+), Mn(2+) and Co(2+).</text>
</comment>
<comment type="similarity">
    <text evidence="1">Belongs to the transketolase family.</text>
</comment>
<evidence type="ECO:0000256" key="6">
    <source>
        <dbReference type="ARBA" id="ARBA00022723"/>
    </source>
</evidence>
<feature type="site" description="Important for catalytic activity" evidence="15">
    <location>
        <position position="274"/>
    </location>
</feature>
<dbReference type="InterPro" id="IPR005475">
    <property type="entry name" value="Transketolase-like_Pyr-bd"/>
</dbReference>
<gene>
    <name evidence="17" type="ORF">FD25_GL001708</name>
</gene>
<dbReference type="NCBIfam" id="TIGR00232">
    <property type="entry name" value="tktlase_bact"/>
    <property type="match status" value="1"/>
</dbReference>
<protein>
    <recommendedName>
        <fullName evidence="4 10">Transketolase</fullName>
        <ecNumber evidence="3 10">2.2.1.1</ecNumber>
    </recommendedName>
</protein>
<evidence type="ECO:0000256" key="14">
    <source>
        <dbReference type="PIRSR" id="PIRSR605478-4"/>
    </source>
</evidence>
<dbReference type="InterPro" id="IPR055152">
    <property type="entry name" value="Transketolase-like_C_2"/>
</dbReference>
<evidence type="ECO:0000256" key="8">
    <source>
        <dbReference type="ARBA" id="ARBA00023052"/>
    </source>
</evidence>
<evidence type="ECO:0000256" key="15">
    <source>
        <dbReference type="PIRSR" id="PIRSR605478-5"/>
    </source>
</evidence>
<dbReference type="SUPFAM" id="SSF52518">
    <property type="entry name" value="Thiamin diphosphate-binding fold (THDP-binding)"/>
    <property type="match status" value="2"/>
</dbReference>
<feature type="binding site" evidence="12">
    <location>
        <position position="468"/>
    </location>
    <ligand>
        <name>substrate</name>
    </ligand>
</feature>
<feature type="binding site" evidence="12">
    <location>
        <position position="391"/>
    </location>
    <ligand>
        <name>substrate</name>
    </ligand>
</feature>
<evidence type="ECO:0000256" key="1">
    <source>
        <dbReference type="ARBA" id="ARBA00007131"/>
    </source>
</evidence>
<dbReference type="GO" id="GO:0046872">
    <property type="term" value="F:metal ion binding"/>
    <property type="evidence" value="ECO:0007669"/>
    <property type="project" value="UniProtKB-KW"/>
</dbReference>
<dbReference type="GO" id="GO:0006098">
    <property type="term" value="P:pentose-phosphate shunt"/>
    <property type="evidence" value="ECO:0007669"/>
    <property type="project" value="TreeGrafter"/>
</dbReference>
<sequence length="682" mass="73618">MGAFLSLKEMAMMQKREFDETDQLAINNLRVLSIDMIERAQSGHPGLPLGTAPLLWVLWSRHLRLDPRHPQWVNRDRFVLSAGHGSAILYSLLHLSGFDLSMTDLKQFRQFGSRTPGHPEYGKVPGVDATTGPLGQGLGMAAGMALAERHLASQYGATVSDHFTYCLVGDGDLMEGVSHEVASFAGHQRLNKLIVLYDDNAVSLDGPTSRSTTTDVPQRFRSYGWDVQVVTNGADLVAIDAAVIRAQQSDRPSLIDVKTVIGFGAPGAGTNQVHGKPLGAAGRQQLCKVLHWTAPAFTVLPAVAERARQAITLRGHRAYHRWRTRLTTLTPQQRRQFARVLAGELPATLGANLPSYDQGAAASRQTSHAVIQQLAAQLPELVGGSADLASSNRTTLASDQLMTPQAPDQRNLAFGVREFGEGTLLNGLALHGGLRVFGSTFLVFSDYLRGAIRLAALQHLPVTYVFTHDSLAVGEDGPTHQPIEQLMSLRAIPNVTVIRPADPNETVAAWWQAINATDHPTVLVLTRQALAVLPHTQQLALTGVARGGYVLSPQRGRQPGGILMASGSEVTLALQAQQRLAALGHDVSVVSLPSLDQFHQQSKAYQDQVLPPQVRRRVAIELGTTQGWERYVGLDGAVVGIDHFGASGAAVDVLTANGFTVDHLVTAYLRTGRVTPLQLNVI</sequence>
<dbReference type="AlphaFoldDB" id="A0A0R1LLJ7"/>
<evidence type="ECO:0000256" key="5">
    <source>
        <dbReference type="ARBA" id="ARBA00022679"/>
    </source>
</evidence>
<reference evidence="17 18" key="1">
    <citation type="journal article" date="2015" name="Genome Announc.">
        <title>Expanding the biotechnology potential of lactobacilli through comparative genomics of 213 strains and associated genera.</title>
        <authorList>
            <person name="Sun Z."/>
            <person name="Harris H.M."/>
            <person name="McCann A."/>
            <person name="Guo C."/>
            <person name="Argimon S."/>
            <person name="Zhang W."/>
            <person name="Yang X."/>
            <person name="Jeffery I.B."/>
            <person name="Cooney J.C."/>
            <person name="Kagawa T.F."/>
            <person name="Liu W."/>
            <person name="Song Y."/>
            <person name="Salvetti E."/>
            <person name="Wrobel A."/>
            <person name="Rasinkangas P."/>
            <person name="Parkhill J."/>
            <person name="Rea M.C."/>
            <person name="O'Sullivan O."/>
            <person name="Ritari J."/>
            <person name="Douillard F.P."/>
            <person name="Paul Ross R."/>
            <person name="Yang R."/>
            <person name="Briner A.E."/>
            <person name="Felis G.E."/>
            <person name="de Vos W.M."/>
            <person name="Barrangou R."/>
            <person name="Klaenhammer T.R."/>
            <person name="Caufield P.W."/>
            <person name="Cui Y."/>
            <person name="Zhang H."/>
            <person name="O'Toole P.W."/>
        </authorList>
    </citation>
    <scope>NUCLEOTIDE SEQUENCE [LARGE SCALE GENOMIC DNA]</scope>
    <source>
        <strain evidence="17 18">DSM 19394</strain>
    </source>
</reference>
<feature type="site" description="Important for catalytic activity" evidence="15">
    <location>
        <position position="44"/>
    </location>
</feature>
<evidence type="ECO:0000256" key="11">
    <source>
        <dbReference type="PIRSR" id="PIRSR605478-1"/>
    </source>
</evidence>
<dbReference type="CDD" id="cd02012">
    <property type="entry name" value="TPP_TK"/>
    <property type="match status" value="1"/>
</dbReference>
<keyword evidence="8 13" id="KW-0786">Thiamine pyrophosphate</keyword>
<dbReference type="SUPFAM" id="SSF52922">
    <property type="entry name" value="TK C-terminal domain-like"/>
    <property type="match status" value="1"/>
</dbReference>
<evidence type="ECO:0000256" key="12">
    <source>
        <dbReference type="PIRSR" id="PIRSR605478-2"/>
    </source>
</evidence>
<feature type="binding site" evidence="12">
    <location>
        <position position="274"/>
    </location>
    <ligand>
        <name>substrate</name>
    </ligand>
</feature>